<proteinExistence type="predicted"/>
<dbReference type="PROSITE" id="PS50943">
    <property type="entry name" value="HTH_CROC1"/>
    <property type="match status" value="1"/>
</dbReference>
<organism evidence="2 3">
    <name type="scientific">Chitinophaga oryzae</name>
    <dbReference type="NCBI Taxonomy" id="2725414"/>
    <lineage>
        <taxon>Bacteria</taxon>
        <taxon>Pseudomonadati</taxon>
        <taxon>Bacteroidota</taxon>
        <taxon>Chitinophagia</taxon>
        <taxon>Chitinophagales</taxon>
        <taxon>Chitinophagaceae</taxon>
        <taxon>Chitinophaga</taxon>
    </lineage>
</organism>
<dbReference type="CDD" id="cd00093">
    <property type="entry name" value="HTH_XRE"/>
    <property type="match status" value="1"/>
</dbReference>
<dbReference type="Gene3D" id="1.10.260.40">
    <property type="entry name" value="lambda repressor-like DNA-binding domains"/>
    <property type="match status" value="1"/>
</dbReference>
<gene>
    <name evidence="2" type="ORF">HF324_18375</name>
</gene>
<dbReference type="EMBL" id="CP051204">
    <property type="protein sequence ID" value="QJB39715.1"/>
    <property type="molecule type" value="Genomic_DNA"/>
</dbReference>
<keyword evidence="3" id="KW-1185">Reference proteome</keyword>
<dbReference type="SMART" id="SM00530">
    <property type="entry name" value="HTH_XRE"/>
    <property type="match status" value="1"/>
</dbReference>
<evidence type="ECO:0000313" key="3">
    <source>
        <dbReference type="Proteomes" id="UP000503144"/>
    </source>
</evidence>
<evidence type="ECO:0000313" key="2">
    <source>
        <dbReference type="EMBL" id="QJB39715.1"/>
    </source>
</evidence>
<dbReference type="Pfam" id="PF01381">
    <property type="entry name" value="HTH_3"/>
    <property type="match status" value="1"/>
</dbReference>
<sequence length="74" mass="8428">MNIRNPEYIKQFGLNLRRIRKEQGRTRLDVAVAAGIDETALGKIERGEVNTTISTVEVLARALNKHPGELFYFK</sequence>
<dbReference type="SUPFAM" id="SSF47413">
    <property type="entry name" value="lambda repressor-like DNA-binding domains"/>
    <property type="match status" value="1"/>
</dbReference>
<dbReference type="Proteomes" id="UP000503144">
    <property type="component" value="Chromosome"/>
</dbReference>
<dbReference type="InterPro" id="IPR001387">
    <property type="entry name" value="Cro/C1-type_HTH"/>
</dbReference>
<evidence type="ECO:0000259" key="1">
    <source>
        <dbReference type="PROSITE" id="PS50943"/>
    </source>
</evidence>
<dbReference type="InterPro" id="IPR010982">
    <property type="entry name" value="Lambda_DNA-bd_dom_sf"/>
</dbReference>
<name>A0ABX6LIG0_9BACT</name>
<dbReference type="RefSeq" id="WP_168861313.1">
    <property type="nucleotide sequence ID" value="NZ_CP051204.2"/>
</dbReference>
<protein>
    <submittedName>
        <fullName evidence="2">Helix-turn-helix transcriptional regulator</fullName>
    </submittedName>
</protein>
<feature type="domain" description="HTH cro/C1-type" evidence="1">
    <location>
        <begin position="16"/>
        <end position="70"/>
    </location>
</feature>
<accession>A0ABX6LIG0</accession>
<reference evidence="2" key="1">
    <citation type="submission" date="2020-09" db="EMBL/GenBank/DDBJ databases">
        <authorList>
            <person name="Kittiwongwattana C."/>
        </authorList>
    </citation>
    <scope>NUCLEOTIDE SEQUENCE</scope>
    <source>
        <strain evidence="2">1303</strain>
    </source>
</reference>